<dbReference type="Proteomes" id="UP001054857">
    <property type="component" value="Unassembled WGS sequence"/>
</dbReference>
<dbReference type="AlphaFoldDB" id="A0AAD3DLY5"/>
<sequence>GGSVADGGVCRVGWTYPNTEYERLRFAVFCDLHRQGFVMTGGIKFGADMLAYPGDPSLYHAQFTVRPLLPGEALNPMLLKAVARGSHAARKHVLLAFYAEGEAALGKSVWLSPLGSQLPRIKYLSLAPEAGFGANA</sequence>
<dbReference type="InterPro" id="IPR011856">
    <property type="entry name" value="tRNA_endonuc-like_dom_sf"/>
</dbReference>
<keyword evidence="3" id="KW-0819">tRNA processing</keyword>
<evidence type="ECO:0000256" key="5">
    <source>
        <dbReference type="ARBA" id="ARBA00034031"/>
    </source>
</evidence>
<dbReference type="InterPro" id="IPR006677">
    <property type="entry name" value="tRNA_intron_Endonuc_cat-like"/>
</dbReference>
<keyword evidence="4" id="KW-0456">Lyase</keyword>
<dbReference type="GO" id="GO:0000379">
    <property type="term" value="P:tRNA-type intron splice site recognition and cleavage"/>
    <property type="evidence" value="ECO:0007669"/>
    <property type="project" value="TreeGrafter"/>
</dbReference>
<feature type="domain" description="tRNA intron endonuclease catalytic" evidence="6">
    <location>
        <begin position="24"/>
        <end position="101"/>
    </location>
</feature>
<keyword evidence="8" id="KW-1185">Reference proteome</keyword>
<comment type="caution">
    <text evidence="7">The sequence shown here is derived from an EMBL/GenBank/DDBJ whole genome shotgun (WGS) entry which is preliminary data.</text>
</comment>
<organism evidence="7 8">
    <name type="scientific">Astrephomene gubernaculifera</name>
    <dbReference type="NCBI Taxonomy" id="47775"/>
    <lineage>
        <taxon>Eukaryota</taxon>
        <taxon>Viridiplantae</taxon>
        <taxon>Chlorophyta</taxon>
        <taxon>core chlorophytes</taxon>
        <taxon>Chlorophyceae</taxon>
        <taxon>CS clade</taxon>
        <taxon>Chlamydomonadales</taxon>
        <taxon>Astrephomenaceae</taxon>
        <taxon>Astrephomene</taxon>
    </lineage>
</organism>
<evidence type="ECO:0000256" key="3">
    <source>
        <dbReference type="ARBA" id="ARBA00022694"/>
    </source>
</evidence>
<comment type="similarity">
    <text evidence="1">Belongs to the tRNA-intron endonuclease family.</text>
</comment>
<dbReference type="EMBL" id="BMAR01000007">
    <property type="protein sequence ID" value="GFR44275.1"/>
    <property type="molecule type" value="Genomic_DNA"/>
</dbReference>
<dbReference type="Pfam" id="PF01974">
    <property type="entry name" value="tRNA_int_endo"/>
    <property type="match status" value="1"/>
</dbReference>
<accession>A0AAD3DLY5</accession>
<dbReference type="SUPFAM" id="SSF53032">
    <property type="entry name" value="tRNA-intron endonuclease catalytic domain-like"/>
    <property type="match status" value="1"/>
</dbReference>
<evidence type="ECO:0000259" key="6">
    <source>
        <dbReference type="Pfam" id="PF01974"/>
    </source>
</evidence>
<feature type="non-terminal residue" evidence="7">
    <location>
        <position position="1"/>
    </location>
</feature>
<dbReference type="GO" id="GO:0000213">
    <property type="term" value="F:tRNA-intron lyase activity"/>
    <property type="evidence" value="ECO:0007669"/>
    <property type="project" value="UniProtKB-EC"/>
</dbReference>
<evidence type="ECO:0000313" key="8">
    <source>
        <dbReference type="Proteomes" id="UP001054857"/>
    </source>
</evidence>
<dbReference type="EC" id="4.6.1.16" evidence="2"/>
<comment type="catalytic activity">
    <reaction evidence="5">
        <text>pretRNA = a 3'-half-tRNA molecule with a 5'-OH end + a 5'-half-tRNA molecule with a 2',3'-cyclic phosphate end + an intron with a 2',3'-cyclic phosphate and a 5'-hydroxyl terminus.</text>
        <dbReference type="EC" id="4.6.1.16"/>
    </reaction>
</comment>
<evidence type="ECO:0000313" key="7">
    <source>
        <dbReference type="EMBL" id="GFR44275.1"/>
    </source>
</evidence>
<dbReference type="PANTHER" id="PTHR13070">
    <property type="entry name" value="TRNA-SPLICING ENDONUCLEASE SUBUNIT SEN34-RELATED"/>
    <property type="match status" value="1"/>
</dbReference>
<proteinExistence type="inferred from homology"/>
<reference evidence="7 8" key="1">
    <citation type="journal article" date="2021" name="Sci. Rep.">
        <title>Genome sequencing of the multicellular alga Astrephomene provides insights into convergent evolution of germ-soma differentiation.</title>
        <authorList>
            <person name="Yamashita S."/>
            <person name="Yamamoto K."/>
            <person name="Matsuzaki R."/>
            <person name="Suzuki S."/>
            <person name="Yamaguchi H."/>
            <person name="Hirooka S."/>
            <person name="Minakuchi Y."/>
            <person name="Miyagishima S."/>
            <person name="Kawachi M."/>
            <person name="Toyoda A."/>
            <person name="Nozaki H."/>
        </authorList>
    </citation>
    <scope>NUCLEOTIDE SEQUENCE [LARGE SCALE GENOMIC DNA]</scope>
    <source>
        <strain evidence="7 8">NIES-4017</strain>
    </source>
</reference>
<evidence type="ECO:0000256" key="1">
    <source>
        <dbReference type="ARBA" id="ARBA00008078"/>
    </source>
</evidence>
<gene>
    <name evidence="7" type="ORF">Agub_g5480</name>
</gene>
<dbReference type="CDD" id="cd22363">
    <property type="entry name" value="tRNA-intron_lyase_C"/>
    <property type="match status" value="1"/>
</dbReference>
<protein>
    <recommendedName>
        <fullName evidence="2">tRNA-intron lyase</fullName>
        <ecNumber evidence="2">4.6.1.16</ecNumber>
    </recommendedName>
</protein>
<dbReference type="GO" id="GO:0005634">
    <property type="term" value="C:nucleus"/>
    <property type="evidence" value="ECO:0007669"/>
    <property type="project" value="UniProtKB-ARBA"/>
</dbReference>
<dbReference type="Gene3D" id="3.40.1350.10">
    <property type="match status" value="1"/>
</dbReference>
<name>A0AAD3DLY5_9CHLO</name>
<evidence type="ECO:0000256" key="4">
    <source>
        <dbReference type="ARBA" id="ARBA00023239"/>
    </source>
</evidence>
<evidence type="ECO:0000256" key="2">
    <source>
        <dbReference type="ARBA" id="ARBA00012573"/>
    </source>
</evidence>
<dbReference type="GO" id="GO:0003676">
    <property type="term" value="F:nucleic acid binding"/>
    <property type="evidence" value="ECO:0007669"/>
    <property type="project" value="InterPro"/>
</dbReference>
<dbReference type="InterPro" id="IPR036167">
    <property type="entry name" value="tRNA_intron_Endo_cat-like_sf"/>
</dbReference>
<dbReference type="PANTHER" id="PTHR13070:SF0">
    <property type="entry name" value="TRNA-SPLICING ENDONUCLEASE SUBUNIT SEN34"/>
    <property type="match status" value="1"/>
</dbReference>